<accession>A0ABV7WMQ2</accession>
<evidence type="ECO:0000313" key="4">
    <source>
        <dbReference type="Proteomes" id="UP001595710"/>
    </source>
</evidence>
<dbReference type="InterPro" id="IPR002678">
    <property type="entry name" value="DUF34/NIF3"/>
</dbReference>
<organism evidence="3 4">
    <name type="scientific">Reinekea marina</name>
    <dbReference type="NCBI Taxonomy" id="1310421"/>
    <lineage>
        <taxon>Bacteria</taxon>
        <taxon>Pseudomonadati</taxon>
        <taxon>Pseudomonadota</taxon>
        <taxon>Gammaproteobacteria</taxon>
        <taxon>Oceanospirillales</taxon>
        <taxon>Saccharospirillaceae</taxon>
        <taxon>Reinekea</taxon>
    </lineage>
</organism>
<keyword evidence="4" id="KW-1185">Reference proteome</keyword>
<gene>
    <name evidence="3" type="ORF">ACFOND_03035</name>
</gene>
<dbReference type="NCBIfam" id="TIGR00486">
    <property type="entry name" value="YbgI_SA1388"/>
    <property type="match status" value="1"/>
</dbReference>
<dbReference type="SUPFAM" id="SSF102705">
    <property type="entry name" value="NIF3 (NGG1p interacting factor 3)-like"/>
    <property type="match status" value="1"/>
</dbReference>
<keyword evidence="2" id="KW-0479">Metal-binding</keyword>
<reference evidence="4" key="1">
    <citation type="journal article" date="2019" name="Int. J. Syst. Evol. Microbiol.">
        <title>The Global Catalogue of Microorganisms (GCM) 10K type strain sequencing project: providing services to taxonomists for standard genome sequencing and annotation.</title>
        <authorList>
            <consortium name="The Broad Institute Genomics Platform"/>
            <consortium name="The Broad Institute Genome Sequencing Center for Infectious Disease"/>
            <person name="Wu L."/>
            <person name="Ma J."/>
        </authorList>
    </citation>
    <scope>NUCLEOTIDE SEQUENCE [LARGE SCALE GENOMIC DNA]</scope>
    <source>
        <strain evidence="4">CECT 8288</strain>
    </source>
</reference>
<dbReference type="Proteomes" id="UP001595710">
    <property type="component" value="Unassembled WGS sequence"/>
</dbReference>
<evidence type="ECO:0000256" key="2">
    <source>
        <dbReference type="ARBA" id="ARBA00022723"/>
    </source>
</evidence>
<sequence>MAISRSDLDTYLADLLKVEKFKDYCPNGLQVEGSNVIEKIVTGVTASQRLIDEAIAHNAQAILVHHGYFWKGENQAIAGIKKSRIAALLEHDINLYAYHLPLDAHETLGNNVQLASQLGWQVQGSLGQSLSLFGKVDGLETGATLQRKLTEALDFDVIHIGEENDEIETVAWCTGAAQDELERAIEAGVDAFVSGEISERTVHLALESGVHYFAAGHHATERGGVKALGEHLEQRFDIEVQFIDLPIPV</sequence>
<dbReference type="InterPro" id="IPR036069">
    <property type="entry name" value="DUF34/NIF3_sf"/>
</dbReference>
<name>A0ABV7WMQ2_9GAMM</name>
<protein>
    <submittedName>
        <fullName evidence="3">Nif3-like dinuclear metal center hexameric protein</fullName>
    </submittedName>
</protein>
<dbReference type="RefSeq" id="WP_290281193.1">
    <property type="nucleotide sequence ID" value="NZ_JAUFQI010000001.1"/>
</dbReference>
<evidence type="ECO:0000313" key="3">
    <source>
        <dbReference type="EMBL" id="MFC3700601.1"/>
    </source>
</evidence>
<evidence type="ECO:0000256" key="1">
    <source>
        <dbReference type="ARBA" id="ARBA00006964"/>
    </source>
</evidence>
<dbReference type="PANTHER" id="PTHR13799:SF14">
    <property type="entry name" value="GTP CYCLOHYDROLASE 1 TYPE 2 HOMOLOG"/>
    <property type="match status" value="1"/>
</dbReference>
<proteinExistence type="inferred from homology"/>
<dbReference type="PANTHER" id="PTHR13799">
    <property type="entry name" value="NGG1 INTERACTING FACTOR 3"/>
    <property type="match status" value="1"/>
</dbReference>
<dbReference type="EMBL" id="JBHRYN010000006">
    <property type="protein sequence ID" value="MFC3700601.1"/>
    <property type="molecule type" value="Genomic_DNA"/>
</dbReference>
<comment type="caution">
    <text evidence="3">The sequence shown here is derived from an EMBL/GenBank/DDBJ whole genome shotgun (WGS) entry which is preliminary data.</text>
</comment>
<dbReference type="Gene3D" id="3.40.1390.30">
    <property type="entry name" value="NIF3 (NGG1p interacting factor 3)-like"/>
    <property type="match status" value="2"/>
</dbReference>
<dbReference type="Pfam" id="PF01784">
    <property type="entry name" value="DUF34_NIF3"/>
    <property type="match status" value="1"/>
</dbReference>
<comment type="similarity">
    <text evidence="1">Belongs to the GTP cyclohydrolase I type 2/NIF3 family.</text>
</comment>